<evidence type="ECO:0000313" key="1">
    <source>
        <dbReference type="EMBL" id="KHF98405.1"/>
    </source>
</evidence>
<proteinExistence type="predicted"/>
<dbReference type="Proteomes" id="UP000032142">
    <property type="component" value="Unassembled WGS sequence"/>
</dbReference>
<keyword evidence="2" id="KW-1185">Reference proteome</keyword>
<protein>
    <submittedName>
        <fullName evidence="1">Uncharacterized protein</fullName>
    </submittedName>
</protein>
<comment type="caution">
    <text evidence="1">The sequence shown here is derived from an EMBL/GenBank/DDBJ whole genome shotgun (WGS) entry which is preliminary data.</text>
</comment>
<gene>
    <name evidence="1" type="ORF">F383_37647</name>
</gene>
<accession>A0A0B0MHN0</accession>
<reference evidence="2" key="1">
    <citation type="submission" date="2014-09" db="EMBL/GenBank/DDBJ databases">
        <authorList>
            <person name="Mudge J."/>
            <person name="Ramaraj T."/>
            <person name="Lindquist I.E."/>
            <person name="Bharti A.K."/>
            <person name="Sundararajan A."/>
            <person name="Cameron C.T."/>
            <person name="Woodward J.E."/>
            <person name="May G.D."/>
            <person name="Brubaker C."/>
            <person name="Broadhvest J."/>
            <person name="Wilkins T.A."/>
        </authorList>
    </citation>
    <scope>NUCLEOTIDE SEQUENCE</scope>
    <source>
        <strain evidence="2">cv. AKA8401</strain>
    </source>
</reference>
<sequence length="45" mass="5231">MRNQHSLDLLTRVDHTVVSIWQAWPRPEVIAYGRVTRACPCRAQV</sequence>
<dbReference type="AlphaFoldDB" id="A0A0B0MHN0"/>
<dbReference type="EMBL" id="JRRC01038584">
    <property type="protein sequence ID" value="KHF98405.1"/>
    <property type="molecule type" value="Genomic_DNA"/>
</dbReference>
<name>A0A0B0MHN0_GOSAR</name>
<organism evidence="1 2">
    <name type="scientific">Gossypium arboreum</name>
    <name type="common">Tree cotton</name>
    <name type="synonym">Gossypium nanking</name>
    <dbReference type="NCBI Taxonomy" id="29729"/>
    <lineage>
        <taxon>Eukaryota</taxon>
        <taxon>Viridiplantae</taxon>
        <taxon>Streptophyta</taxon>
        <taxon>Embryophyta</taxon>
        <taxon>Tracheophyta</taxon>
        <taxon>Spermatophyta</taxon>
        <taxon>Magnoliopsida</taxon>
        <taxon>eudicotyledons</taxon>
        <taxon>Gunneridae</taxon>
        <taxon>Pentapetalae</taxon>
        <taxon>rosids</taxon>
        <taxon>malvids</taxon>
        <taxon>Malvales</taxon>
        <taxon>Malvaceae</taxon>
        <taxon>Malvoideae</taxon>
        <taxon>Gossypium</taxon>
    </lineage>
</organism>
<evidence type="ECO:0000313" key="2">
    <source>
        <dbReference type="Proteomes" id="UP000032142"/>
    </source>
</evidence>